<dbReference type="Pfam" id="PF00534">
    <property type="entry name" value="Glycos_transf_1"/>
    <property type="match status" value="1"/>
</dbReference>
<dbReference type="CDD" id="cd03801">
    <property type="entry name" value="GT4_PimA-like"/>
    <property type="match status" value="1"/>
</dbReference>
<evidence type="ECO:0000313" key="4">
    <source>
        <dbReference type="Proteomes" id="UP000606498"/>
    </source>
</evidence>
<dbReference type="PANTHER" id="PTHR12526:SF630">
    <property type="entry name" value="GLYCOSYLTRANSFERASE"/>
    <property type="match status" value="1"/>
</dbReference>
<dbReference type="GO" id="GO:0016787">
    <property type="term" value="F:hydrolase activity"/>
    <property type="evidence" value="ECO:0007669"/>
    <property type="project" value="UniProtKB-KW"/>
</dbReference>
<dbReference type="EMBL" id="BMKO01000010">
    <property type="protein sequence ID" value="GGE89433.1"/>
    <property type="molecule type" value="Genomic_DNA"/>
</dbReference>
<reference evidence="4" key="1">
    <citation type="journal article" date="2019" name="Int. J. Syst. Evol. Microbiol.">
        <title>The Global Catalogue of Microorganisms (GCM) 10K type strain sequencing project: providing services to taxonomists for standard genome sequencing and annotation.</title>
        <authorList>
            <consortium name="The Broad Institute Genomics Platform"/>
            <consortium name="The Broad Institute Genome Sequencing Center for Infectious Disease"/>
            <person name="Wu L."/>
            <person name="Ma J."/>
        </authorList>
    </citation>
    <scope>NUCLEOTIDE SEQUENCE [LARGE SCALE GENOMIC DNA]</scope>
    <source>
        <strain evidence="4">CGMCC 1.16033</strain>
    </source>
</reference>
<gene>
    <name evidence="3" type="ORF">GCM10011520_32360</name>
</gene>
<evidence type="ECO:0000259" key="2">
    <source>
        <dbReference type="Pfam" id="PF00534"/>
    </source>
</evidence>
<keyword evidence="4" id="KW-1185">Reference proteome</keyword>
<comment type="caution">
    <text evidence="3">The sequence shown here is derived from an EMBL/GenBank/DDBJ whole genome shotgun (WGS) entry which is preliminary data.</text>
</comment>
<keyword evidence="3" id="KW-0378">Hydrolase</keyword>
<dbReference type="SUPFAM" id="SSF53756">
    <property type="entry name" value="UDP-Glycosyltransferase/glycogen phosphorylase"/>
    <property type="match status" value="1"/>
</dbReference>
<feature type="domain" description="Glycosyl transferase family 1" evidence="2">
    <location>
        <begin position="206"/>
        <end position="361"/>
    </location>
</feature>
<dbReference type="Proteomes" id="UP000606498">
    <property type="component" value="Unassembled WGS sequence"/>
</dbReference>
<feature type="region of interest" description="Disordered" evidence="1">
    <location>
        <begin position="385"/>
        <end position="408"/>
    </location>
</feature>
<proteinExistence type="predicted"/>
<evidence type="ECO:0000256" key="1">
    <source>
        <dbReference type="SAM" id="MobiDB-lite"/>
    </source>
</evidence>
<organism evidence="3 4">
    <name type="scientific">Shewanella carassii</name>
    <dbReference type="NCBI Taxonomy" id="1987584"/>
    <lineage>
        <taxon>Bacteria</taxon>
        <taxon>Pseudomonadati</taxon>
        <taxon>Pseudomonadota</taxon>
        <taxon>Gammaproteobacteria</taxon>
        <taxon>Alteromonadales</taxon>
        <taxon>Shewanellaceae</taxon>
        <taxon>Shewanella</taxon>
    </lineage>
</organism>
<dbReference type="Gene3D" id="3.40.50.2000">
    <property type="entry name" value="Glycogen Phosphorylase B"/>
    <property type="match status" value="1"/>
</dbReference>
<sequence length="408" mass="47103">MSLMSKLRVALLVDEYFGGAKTKFGGYGFLARNLVAKYLPDNDIEVEVLLKKDCGKVRLFPKCYIIDGIRVYKLAARAFDIVNHLFLKRKKYDVFLSIEMTTHSYRIFSKAPGKNKKLLFWIQDPRPTYEWDEINTVKLFPEPCYWDQQVYDFINQYAKTGNVRFISQARCLDQKAKDLYRLPANTEIQYLPNPIEIDENFDPDCHKKQDNILFLGRIESVKRGWLFAEIARAMPQYQFYMLGQAHRQADENNAVMAKYQDIPNLHFVGHVEGERKNQLLKDAKLLVNTSIHEALPVSFLEALSYGTLLVSCQNPDELTRRFGIYTGKVLGDGFDQLPLFIEGIEQLLQNEAKRQTLAKEAIAYIKEVHHLDKFKHDMSSEIRAMASQSNQQVQSPQVTGSAKPRTVQ</sequence>
<dbReference type="PANTHER" id="PTHR12526">
    <property type="entry name" value="GLYCOSYLTRANSFERASE"/>
    <property type="match status" value="1"/>
</dbReference>
<name>A0ABQ1TAS6_9GAMM</name>
<protein>
    <submittedName>
        <fullName evidence="3">Glycoside hydrolase</fullName>
    </submittedName>
</protein>
<evidence type="ECO:0000313" key="3">
    <source>
        <dbReference type="EMBL" id="GGE89433.1"/>
    </source>
</evidence>
<dbReference type="InterPro" id="IPR001296">
    <property type="entry name" value="Glyco_trans_1"/>
</dbReference>
<feature type="compositionally biased region" description="Low complexity" evidence="1">
    <location>
        <begin position="387"/>
        <end position="398"/>
    </location>
</feature>
<accession>A0ABQ1TAS6</accession>